<gene>
    <name evidence="1" type="ORF">OCV47_11885</name>
</gene>
<dbReference type="Proteomes" id="UP001652338">
    <property type="component" value="Unassembled WGS sequence"/>
</dbReference>
<proteinExistence type="predicted"/>
<dbReference type="Gene3D" id="1.10.1070.20">
    <property type="match status" value="1"/>
</dbReference>
<protein>
    <submittedName>
        <fullName evidence="1">Uncharacterized protein</fullName>
    </submittedName>
</protein>
<dbReference type="EMBL" id="JAOQKE010000017">
    <property type="protein sequence ID" value="MCU6726030.1"/>
    <property type="molecule type" value="Genomic_DNA"/>
</dbReference>
<evidence type="ECO:0000313" key="1">
    <source>
        <dbReference type="EMBL" id="MCU6726030.1"/>
    </source>
</evidence>
<name>A0ABT2SP52_9FIRM</name>
<dbReference type="RefSeq" id="WP_262655283.1">
    <property type="nucleotide sequence ID" value="NZ_JAOQKE010000017.1"/>
</dbReference>
<evidence type="ECO:0000313" key="2">
    <source>
        <dbReference type="Proteomes" id="UP001652338"/>
    </source>
</evidence>
<comment type="caution">
    <text evidence="1">The sequence shown here is derived from an EMBL/GenBank/DDBJ whole genome shotgun (WGS) entry which is preliminary data.</text>
</comment>
<organism evidence="1 2">
    <name type="scientific">Muricoprocola aceti</name>
    <dbReference type="NCBI Taxonomy" id="2981772"/>
    <lineage>
        <taxon>Bacteria</taxon>
        <taxon>Bacillati</taxon>
        <taxon>Bacillota</taxon>
        <taxon>Clostridia</taxon>
        <taxon>Lachnospirales</taxon>
        <taxon>Lachnospiraceae</taxon>
        <taxon>Muricoprocola</taxon>
    </lineage>
</organism>
<reference evidence="1 2" key="1">
    <citation type="journal article" date="2021" name="ISME Commun">
        <title>Automated analysis of genomic sequences facilitates high-throughput and comprehensive description of bacteria.</title>
        <authorList>
            <person name="Hitch T.C.A."/>
        </authorList>
    </citation>
    <scope>NUCLEOTIDE SEQUENCE [LARGE SCALE GENOMIC DNA]</scope>
    <source>
        <strain evidence="1 2">Sanger_29</strain>
    </source>
</reference>
<keyword evidence="2" id="KW-1185">Reference proteome</keyword>
<accession>A0ABT2SP52</accession>
<sequence length="132" mass="15495">MGKVLAVDTFFLNEDRHTHNLAVLLDEYGEYHYCPMFDHGGALLSDTTLVYPMTGDVYALIENAKPKTFCGNFDEQLDIAEELYGQQIQFMFDDKEADRLLNEEAGYPQDIKERVSTILRWQKHRYQYLFQK</sequence>